<dbReference type="AlphaFoldDB" id="A0A9P6EQJ6"/>
<evidence type="ECO:0000256" key="1">
    <source>
        <dbReference type="SAM" id="MobiDB-lite"/>
    </source>
</evidence>
<evidence type="ECO:0000313" key="2">
    <source>
        <dbReference type="EMBL" id="KAF9533110.1"/>
    </source>
</evidence>
<feature type="compositionally biased region" description="Basic residues" evidence="1">
    <location>
        <begin position="696"/>
        <end position="706"/>
    </location>
</feature>
<gene>
    <name evidence="2" type="ORF">CPB83DRAFT_942409</name>
</gene>
<organism evidence="2 3">
    <name type="scientific">Crepidotus variabilis</name>
    <dbReference type="NCBI Taxonomy" id="179855"/>
    <lineage>
        <taxon>Eukaryota</taxon>
        <taxon>Fungi</taxon>
        <taxon>Dikarya</taxon>
        <taxon>Basidiomycota</taxon>
        <taxon>Agaricomycotina</taxon>
        <taxon>Agaricomycetes</taxon>
        <taxon>Agaricomycetidae</taxon>
        <taxon>Agaricales</taxon>
        <taxon>Agaricineae</taxon>
        <taxon>Crepidotaceae</taxon>
        <taxon>Crepidotus</taxon>
    </lineage>
</organism>
<dbReference type="OrthoDB" id="270318at2759"/>
<dbReference type="Proteomes" id="UP000807306">
    <property type="component" value="Unassembled WGS sequence"/>
</dbReference>
<feature type="compositionally biased region" description="Low complexity" evidence="1">
    <location>
        <begin position="679"/>
        <end position="695"/>
    </location>
</feature>
<accession>A0A9P6EQJ6</accession>
<comment type="caution">
    <text evidence="2">The sequence shown here is derived from an EMBL/GenBank/DDBJ whole genome shotgun (WGS) entry which is preliminary data.</text>
</comment>
<protein>
    <submittedName>
        <fullName evidence="2">Uncharacterized protein</fullName>
    </submittedName>
</protein>
<feature type="region of interest" description="Disordered" evidence="1">
    <location>
        <begin position="669"/>
        <end position="712"/>
    </location>
</feature>
<feature type="region of interest" description="Disordered" evidence="1">
    <location>
        <begin position="483"/>
        <end position="518"/>
    </location>
</feature>
<keyword evidence="3" id="KW-1185">Reference proteome</keyword>
<reference evidence="2" key="1">
    <citation type="submission" date="2020-11" db="EMBL/GenBank/DDBJ databases">
        <authorList>
            <consortium name="DOE Joint Genome Institute"/>
            <person name="Ahrendt S."/>
            <person name="Riley R."/>
            <person name="Andreopoulos W."/>
            <person name="Labutti K."/>
            <person name="Pangilinan J."/>
            <person name="Ruiz-Duenas F.J."/>
            <person name="Barrasa J.M."/>
            <person name="Sanchez-Garcia M."/>
            <person name="Camarero S."/>
            <person name="Miyauchi S."/>
            <person name="Serrano A."/>
            <person name="Linde D."/>
            <person name="Babiker R."/>
            <person name="Drula E."/>
            <person name="Ayuso-Fernandez I."/>
            <person name="Pacheco R."/>
            <person name="Padilla G."/>
            <person name="Ferreira P."/>
            <person name="Barriuso J."/>
            <person name="Kellner H."/>
            <person name="Castanera R."/>
            <person name="Alfaro M."/>
            <person name="Ramirez L."/>
            <person name="Pisabarro A.G."/>
            <person name="Kuo A."/>
            <person name="Tritt A."/>
            <person name="Lipzen A."/>
            <person name="He G."/>
            <person name="Yan M."/>
            <person name="Ng V."/>
            <person name="Cullen D."/>
            <person name="Martin F."/>
            <person name="Rosso M.-N."/>
            <person name="Henrissat B."/>
            <person name="Hibbett D."/>
            <person name="Martinez A.T."/>
            <person name="Grigoriev I.V."/>
        </authorList>
    </citation>
    <scope>NUCLEOTIDE SEQUENCE</scope>
    <source>
        <strain evidence="2">CBS 506.95</strain>
    </source>
</reference>
<evidence type="ECO:0000313" key="3">
    <source>
        <dbReference type="Proteomes" id="UP000807306"/>
    </source>
</evidence>
<feature type="compositionally biased region" description="Acidic residues" evidence="1">
    <location>
        <begin position="490"/>
        <end position="513"/>
    </location>
</feature>
<dbReference type="EMBL" id="MU157829">
    <property type="protein sequence ID" value="KAF9533110.1"/>
    <property type="molecule type" value="Genomic_DNA"/>
</dbReference>
<name>A0A9P6EQJ6_9AGAR</name>
<sequence>MQRLCDEILQLIFCELPDPSSFTLVSQRLYRFSQDPYVRAHYFLVYYGRVEAMFYALGKGKVLDERVLDILLSSGAQLSRYLIQIAIHHYFHTQSHFIKTAWVRSVSLKVFTYFLKIAGERYGEIPHRRGEDDGTTFSNFLKESKLSAQRKTITWEAIRDILETYKFIPFCHRDPLTPQFPLALAIEPRLLPYAVANGFSMDYKYRDFVFRKMFERPASPTETRAEDVASNVRELCKLDPAMFVSRTVAAEVCMEAKANDIGYQALKQLDKSGDLHFEMSNLVEDLLRTFLTTRSICSISTGDVLLHLFTDYPSADVTVRLVILIVVFIAADQLNMTAAAVKAKLEPLGMMPVTRRDVFNILVNPFVEKFQTLREFAKSEVGVNEDDSKGMKLEEVEKLAQDVAVRCTEISCKGNLVKKLCVAFPSIKNAISRAVLSKHQISLEDLPPADDVVNCNTFSAPLSKDFTAWGAGEVHSLESLMPEQHKSEPMDDDDVELSQDDTDLSSEESSPEDQTEHLGEISQETLTTMIRHEEAVPIRSRRRHLFSFNPSDFSGRMRYPHDALPVAKWAKTQYGPRSPVVATFMTHAVLNGNGSILHYYLYVSDHPALINAGVPPGAPVPVTLKHFQLLARLGRAPSYYLWRRVETGAEFYFDENDYFLENTRSDSGPQKIKIETSDSDVTSSSSIILGPSIGSRKSRKRPRRTATKGTPSYVIPGSDDEAIVGDDVETIDAATRKKIEKETNLQLWIKHLTLLAKAEKRNKHLQSQMENDTNIEVALRLYKNEFMKSLNLNLRSLRKIEAENRTHCPSTISFEDAAFEEDEDEFTLRPSKKRKTTTHV</sequence>
<proteinExistence type="predicted"/>